<reference evidence="9" key="3">
    <citation type="submission" date="2025-09" db="UniProtKB">
        <authorList>
            <consortium name="Ensembl"/>
        </authorList>
    </citation>
    <scope>IDENTIFICATION</scope>
</reference>
<keyword evidence="10" id="KW-1185">Reference proteome</keyword>
<comment type="subcellular location">
    <subcellularLocation>
        <location evidence="1">Membrane</location>
    </subcellularLocation>
</comment>
<feature type="compositionally biased region" description="Low complexity" evidence="6">
    <location>
        <begin position="161"/>
        <end position="176"/>
    </location>
</feature>
<feature type="domain" description="SOGA coiled-coil" evidence="7">
    <location>
        <begin position="424"/>
        <end position="517"/>
    </location>
</feature>
<gene>
    <name evidence="9" type="primary">MTCL1</name>
</gene>
<dbReference type="GO" id="GO:0042803">
    <property type="term" value="F:protein homodimerization activity"/>
    <property type="evidence" value="ECO:0007669"/>
    <property type="project" value="Ensembl"/>
</dbReference>
<feature type="compositionally biased region" description="Gly residues" evidence="6">
    <location>
        <begin position="135"/>
        <end position="144"/>
    </location>
</feature>
<evidence type="ECO:0000259" key="8">
    <source>
        <dbReference type="Pfam" id="PF14818"/>
    </source>
</evidence>
<feature type="region of interest" description="Disordered" evidence="6">
    <location>
        <begin position="878"/>
        <end position="899"/>
    </location>
</feature>
<feature type="region of interest" description="Disordered" evidence="6">
    <location>
        <begin position="1"/>
        <end position="274"/>
    </location>
</feature>
<accession>A0A672TX20</accession>
<dbReference type="SUPFAM" id="SSF57997">
    <property type="entry name" value="Tropomyosin"/>
    <property type="match status" value="1"/>
</dbReference>
<keyword evidence="2" id="KW-0597">Phosphoprotein</keyword>
<evidence type="ECO:0000313" key="10">
    <source>
        <dbReference type="Proteomes" id="UP000472266"/>
    </source>
</evidence>
<evidence type="ECO:0000259" key="7">
    <source>
        <dbReference type="Pfam" id="PF11365"/>
    </source>
</evidence>
<feature type="compositionally biased region" description="Basic residues" evidence="6">
    <location>
        <begin position="23"/>
        <end position="36"/>
    </location>
</feature>
<feature type="compositionally biased region" description="Pro residues" evidence="6">
    <location>
        <begin position="57"/>
        <end position="77"/>
    </location>
</feature>
<feature type="region of interest" description="Disordered" evidence="6">
    <location>
        <begin position="1697"/>
        <end position="1759"/>
    </location>
</feature>
<evidence type="ECO:0000256" key="4">
    <source>
        <dbReference type="ARBA" id="ARBA00023136"/>
    </source>
</evidence>
<feature type="region of interest" description="Disordered" evidence="6">
    <location>
        <begin position="1782"/>
        <end position="1803"/>
    </location>
</feature>
<feature type="compositionally biased region" description="Basic and acidic residues" evidence="6">
    <location>
        <begin position="774"/>
        <end position="789"/>
    </location>
</feature>
<evidence type="ECO:0000256" key="2">
    <source>
        <dbReference type="ARBA" id="ARBA00022553"/>
    </source>
</evidence>
<feature type="compositionally biased region" description="Low complexity" evidence="6">
    <location>
        <begin position="83"/>
        <end position="125"/>
    </location>
</feature>
<dbReference type="OMA" id="DHANKNC"/>
<feature type="coiled-coil region" evidence="5">
    <location>
        <begin position="494"/>
        <end position="528"/>
    </location>
</feature>
<evidence type="ECO:0000313" key="9">
    <source>
        <dbReference type="Ensembl" id="ENSSHBP00005006805.1"/>
    </source>
</evidence>
<feature type="domain" description="SOGA coiled-coil" evidence="7">
    <location>
        <begin position="553"/>
        <end position="642"/>
    </location>
</feature>
<sequence length="1880" mass="209573">MEALNGPGPGPGDALRPPPSSPGHHHPHAEKKRLHRAPSPARPFLKDLHARAAAAAKPPPAPPKSPGLPGRAPPSPHPGAHQPAAGLLAAPGRLSRRPAAPGCKAAAAAVPAAGRAGAKAAPCAKRAARGPEPGPGGRGGGRQPGGEAAPPPGKGRKGKRGAAAGSGHAAAALARVGHTDSSSDLSDCPSEPLSDEQRLAPAASSDAESGTGSSDREPPAAHRGAPPTSGPRGDPLPAPPGGGRVPSRGEPPPAAPEELQREVEELRSENEYLKDELDELRAEMEEMRDSYLEEDVYQLQELRRELDRANKNCRILQYRLRKAEQKSLKVAQTGHVDGELIRSLEQDLKVAKDVSVRLHHELESVEEKRVKAEDENEILRQQIIEVEVSKQTLQNELDKLKESSLKRRGSREMHKEKKAFPQEDSADLKCQLQFAKEEAALMRKKMAKLGKEKDELEQELQKYKSIYGDVDSPLPTGEAGGPPSTREAELKLRLKLVEEEANILGRKIVELEVENRGIKAEMEDMRCQYEKECLSRDHISSIPTSPYGDSVESATELRRHLQFVEEEAELLRRSISEIEDHNKQLTNELNKFKFEPGQEPGWLDDTASKCGGTLQEELKSARLQINELSGKVMKLQYENRVLMSNVQRYDLASHLGLRTSSPRDSDADSDAGKKESDSEEGRPPQPRREGPIGGESDSEEVYEKTSGFGSGKPSEVSDLCSTELMRVKEDTESLINIKREAERLERTVDRLITDTDSLIYDAKVHVTSSPSTEQDFRSGEERGEDKHEPELLDTVNSRMKAFRKELQTFLEKVDHIGEGLKEQMEDLSPLPHLTESSSFLSTMTSMSRDSPIGNLGKELITDFQSKLRDHMEWQLKQDRGEEQEIHHQRATTDPHRRADGDIKLYRPGDKGCFSLELEEEHMQTLRRKDLEVQSLTLQNKLEEKTWSQEKSLLQQELRHFKQDTFLLYVKLKWLLKHWRQGKRMEEEGEDILEIEHPEAVPGFGIQPEQKVDCTEREEEEEDVVLQPSNDRISFAVFLQASESRKLLNALKGLLDDFRSELRDEERERQGLQQQYALHKAAWEVEMTELKCHLEELEGKSENTSGETGLTSDAKGAFKREREEHKKLLAESHGVVMDLRWQIQHSEKNWNREKVELLDRLDRDRREWERQKKELLRRIEQLQKEVSPRRGGGLLCDQKESNLRPFTTQGNLHVPRTMGSRSYSDSDAIQFDDRSLSKLKESDRCSATENLFLESLSLDSPDASDEPRSRQLEREKFLTGLTEEEETHKGNLQRAMSVSSMSEFQRLMDISPFLPDKNLPSSSSKDDLTPPLSPDDLKYIEEFNKNWDYSNTRTHGGATEKPADGWAERTEIGKAGNDPASDPFQASSWYLTTSVTMTTNTMTSTEHCQKQPTRSHGVTEKMGVRVFHSPPVVRRFDNSVITGSEGKNQVEPDFLFSVTKAMGNVAETKGASSDMFGRWSCDLAKHHKDFLESGLHPIERPICTTVGFASPLHNLEMSKNMSDDMKEVAFSVRNAIRSNSTEPQFKDTACQTNGMRTTGTQTTQTISVGLQTETLRSITSSPHKCLTPKGGSTPVSSPSRSLRSRQVTPVIEKVQAKFERTCCSPKYGSPKLQRKILPKSDQPNNRTLPGTPQKGFSESAWARSTTTRESPVHTTINDGLSSLFNIIDHSPIFHETFQKCPRSSSRSRSAEPRPELGPVQEPCTNARGRSPSPLRLGTETQKEEGTEVTSIRQDLSAPPGYTLTENAARILNKKLLEHALKEERRLPSHSPPNLSNDNSTGEIVKVDPGSIEELPCSALAPSLQPCFSRPERPANRRPPSRWASHSPTASQSQSTGDLTSSEENGSKELLAETPSQGGEPA</sequence>
<dbReference type="InterPro" id="IPR027882">
    <property type="entry name" value="SOGA1/2-like_CC"/>
</dbReference>
<feature type="coiled-coil region" evidence="5">
    <location>
        <begin position="727"/>
        <end position="754"/>
    </location>
</feature>
<feature type="compositionally biased region" description="Basic and acidic residues" evidence="6">
    <location>
        <begin position="258"/>
        <end position="274"/>
    </location>
</feature>
<dbReference type="GO" id="GO:0016327">
    <property type="term" value="C:apicolateral plasma membrane"/>
    <property type="evidence" value="ECO:0007669"/>
    <property type="project" value="TreeGrafter"/>
</dbReference>
<keyword evidence="3 5" id="KW-0175">Coiled coil</keyword>
<evidence type="ECO:0000256" key="3">
    <source>
        <dbReference type="ARBA" id="ARBA00023054"/>
    </source>
</evidence>
<dbReference type="Proteomes" id="UP000472266">
    <property type="component" value="Chromosome 1"/>
</dbReference>
<dbReference type="InterPro" id="IPR027881">
    <property type="entry name" value="SOGA_CC"/>
</dbReference>
<feature type="coiled-coil region" evidence="5">
    <location>
        <begin position="1047"/>
        <end position="1106"/>
    </location>
</feature>
<feature type="compositionally biased region" description="Low complexity" evidence="6">
    <location>
        <begin position="1595"/>
        <end position="1604"/>
    </location>
</feature>
<feature type="region of interest" description="Disordered" evidence="6">
    <location>
        <begin position="1820"/>
        <end position="1880"/>
    </location>
</feature>
<organism evidence="9 10">
    <name type="scientific">Strigops habroptila</name>
    <name type="common">Kakapo</name>
    <dbReference type="NCBI Taxonomy" id="2489341"/>
    <lineage>
        <taxon>Eukaryota</taxon>
        <taxon>Metazoa</taxon>
        <taxon>Chordata</taxon>
        <taxon>Craniata</taxon>
        <taxon>Vertebrata</taxon>
        <taxon>Euteleostomi</taxon>
        <taxon>Archelosauria</taxon>
        <taxon>Archosauria</taxon>
        <taxon>Dinosauria</taxon>
        <taxon>Saurischia</taxon>
        <taxon>Theropoda</taxon>
        <taxon>Coelurosauria</taxon>
        <taxon>Aves</taxon>
        <taxon>Neognathae</taxon>
        <taxon>Neoaves</taxon>
        <taxon>Telluraves</taxon>
        <taxon>Australaves</taxon>
        <taxon>Psittaciformes</taxon>
        <taxon>Psittacidae</taxon>
        <taxon>Strigops</taxon>
    </lineage>
</organism>
<dbReference type="GO" id="GO:0005615">
    <property type="term" value="C:extracellular space"/>
    <property type="evidence" value="ECO:0007669"/>
    <property type="project" value="InterPro"/>
</dbReference>
<reference evidence="9" key="2">
    <citation type="submission" date="2025-08" db="UniProtKB">
        <authorList>
            <consortium name="Ensembl"/>
        </authorList>
    </citation>
    <scope>IDENTIFICATION</scope>
</reference>
<name>A0A672TX20_STRHB</name>
<dbReference type="GeneTree" id="ENSGT00950000182982"/>
<dbReference type="PANTHER" id="PTHR15742">
    <property type="entry name" value="GIRDIN"/>
    <property type="match status" value="1"/>
</dbReference>
<feature type="compositionally biased region" description="Polar residues" evidence="6">
    <location>
        <begin position="1842"/>
        <end position="1862"/>
    </location>
</feature>
<reference evidence="9 10" key="1">
    <citation type="submission" date="2019-11" db="EMBL/GenBank/DDBJ databases">
        <title>Strigops habroptila (kakapo) genome, bStrHab1, primary haplotype, v2.</title>
        <authorList>
            <person name="Jarvis E.D."/>
            <person name="Howard J."/>
            <person name="Rhie A."/>
            <person name="Phillippy A."/>
            <person name="Korlach J."/>
            <person name="Digby A."/>
            <person name="Iorns D."/>
            <person name="Eason D."/>
            <person name="Robertson B."/>
            <person name="Raemaekers T."/>
            <person name="Howe K."/>
            <person name="Lewin H."/>
            <person name="Damas J."/>
            <person name="Hastie A."/>
            <person name="Tracey A."/>
            <person name="Chow W."/>
            <person name="Fedrigo O."/>
        </authorList>
    </citation>
    <scope>NUCLEOTIDE SEQUENCE [LARGE SCALE GENOMIC DNA]</scope>
</reference>
<feature type="coiled-coil region" evidence="5">
    <location>
        <begin position="355"/>
        <end position="466"/>
    </location>
</feature>
<dbReference type="GO" id="GO:0016328">
    <property type="term" value="C:lateral plasma membrane"/>
    <property type="evidence" value="ECO:0007669"/>
    <property type="project" value="TreeGrafter"/>
</dbReference>
<feature type="region of interest" description="Disordered" evidence="6">
    <location>
        <begin position="1205"/>
        <end position="1225"/>
    </location>
</feature>
<dbReference type="InParanoid" id="A0A672TX20"/>
<feature type="compositionally biased region" description="Polar residues" evidence="6">
    <location>
        <begin position="1640"/>
        <end position="1673"/>
    </location>
</feature>
<dbReference type="GO" id="GO:0008017">
    <property type="term" value="F:microtubule binding"/>
    <property type="evidence" value="ECO:0007669"/>
    <property type="project" value="TreeGrafter"/>
</dbReference>
<feature type="region of interest" description="Disordered" evidence="6">
    <location>
        <begin position="765"/>
        <end position="789"/>
    </location>
</feature>
<dbReference type="Pfam" id="PF11365">
    <property type="entry name" value="SOGA"/>
    <property type="match status" value="2"/>
</dbReference>
<dbReference type="Ensembl" id="ENSSHBT00005008209.1">
    <property type="protein sequence ID" value="ENSSHBP00005006805.1"/>
    <property type="gene ID" value="ENSSHBG00005005903.1"/>
</dbReference>
<feature type="region of interest" description="Disordered" evidence="6">
    <location>
        <begin position="1577"/>
        <end position="1605"/>
    </location>
</feature>
<feature type="coiled-coil region" evidence="5">
    <location>
        <begin position="554"/>
        <end position="638"/>
    </location>
</feature>
<evidence type="ECO:0000256" key="6">
    <source>
        <dbReference type="SAM" id="MobiDB-lite"/>
    </source>
</evidence>
<dbReference type="InterPro" id="IPR049885">
    <property type="entry name" value="MTCL1-3"/>
</dbReference>
<feature type="coiled-coil region" evidence="5">
    <location>
        <begin position="1146"/>
        <end position="1184"/>
    </location>
</feature>
<dbReference type="GO" id="GO:0001578">
    <property type="term" value="P:microtubule bundle formation"/>
    <property type="evidence" value="ECO:0007669"/>
    <property type="project" value="TreeGrafter"/>
</dbReference>
<evidence type="ECO:0000256" key="5">
    <source>
        <dbReference type="SAM" id="Coils"/>
    </source>
</evidence>
<feature type="domain" description="SOGA 1/2-like coiled-coil" evidence="8">
    <location>
        <begin position="1136"/>
        <end position="1189"/>
    </location>
</feature>
<keyword evidence="4" id="KW-0472">Membrane</keyword>
<feature type="region of interest" description="Disordered" evidence="6">
    <location>
        <begin position="657"/>
        <end position="718"/>
    </location>
</feature>
<dbReference type="PANTHER" id="PTHR15742:SF3">
    <property type="entry name" value="MICROTUBULE CROSS-LINKING FACTOR 1"/>
    <property type="match status" value="1"/>
</dbReference>
<dbReference type="GO" id="GO:0000922">
    <property type="term" value="C:spindle pole"/>
    <property type="evidence" value="ECO:0007669"/>
    <property type="project" value="TreeGrafter"/>
</dbReference>
<dbReference type="Pfam" id="PF14818">
    <property type="entry name" value="SOGA1-2-like_CC"/>
    <property type="match status" value="1"/>
</dbReference>
<feature type="compositionally biased region" description="Polar residues" evidence="6">
    <location>
        <begin position="1790"/>
        <end position="1800"/>
    </location>
</feature>
<dbReference type="GO" id="GO:0045197">
    <property type="term" value="P:establishment or maintenance of epithelial cell apical/basal polarity"/>
    <property type="evidence" value="ECO:0007669"/>
    <property type="project" value="TreeGrafter"/>
</dbReference>
<proteinExistence type="predicted"/>
<dbReference type="GO" id="GO:0010506">
    <property type="term" value="P:regulation of autophagy"/>
    <property type="evidence" value="ECO:0007669"/>
    <property type="project" value="InterPro"/>
</dbReference>
<feature type="compositionally biased region" description="Basic and acidic residues" evidence="6">
    <location>
        <begin position="661"/>
        <end position="690"/>
    </location>
</feature>
<feature type="region of interest" description="Disordered" evidence="6">
    <location>
        <begin position="1624"/>
        <end position="1673"/>
    </location>
</feature>
<evidence type="ECO:0000256" key="1">
    <source>
        <dbReference type="ARBA" id="ARBA00004370"/>
    </source>
</evidence>
<dbReference type="GO" id="GO:0030496">
    <property type="term" value="C:midbody"/>
    <property type="evidence" value="ECO:0007669"/>
    <property type="project" value="TreeGrafter"/>
</dbReference>
<dbReference type="GO" id="GO:0097427">
    <property type="term" value="C:microtubule bundle"/>
    <property type="evidence" value="ECO:0007669"/>
    <property type="project" value="TreeGrafter"/>
</dbReference>
<protein>
    <submittedName>
        <fullName evidence="9">Microtubule crosslinking factor 1</fullName>
    </submittedName>
</protein>